<dbReference type="PROSITE" id="PS50097">
    <property type="entry name" value="BTB"/>
    <property type="match status" value="1"/>
</dbReference>
<dbReference type="Gene3D" id="3.30.710.10">
    <property type="entry name" value="Potassium Channel Kv1.1, Chain A"/>
    <property type="match status" value="1"/>
</dbReference>
<evidence type="ECO:0000259" key="1">
    <source>
        <dbReference type="PROSITE" id="PS50097"/>
    </source>
</evidence>
<comment type="caution">
    <text evidence="2">The sequence shown here is derived from an EMBL/GenBank/DDBJ whole genome shotgun (WGS) entry which is preliminary data.</text>
</comment>
<dbReference type="InterPro" id="IPR011333">
    <property type="entry name" value="SKP1/BTB/POZ_sf"/>
</dbReference>
<dbReference type="SUPFAM" id="SSF54695">
    <property type="entry name" value="POZ domain"/>
    <property type="match status" value="1"/>
</dbReference>
<feature type="domain" description="BTB" evidence="1">
    <location>
        <begin position="35"/>
        <end position="99"/>
    </location>
</feature>
<name>A0A8H3GI33_9AGAM</name>
<sequence length="335" mass="38684">MAESSNEASGWQSVEETECPPQAEFAKGFGPGDGGEFNIRSKDNVDFYVHPAVLGIASPIFKDLMSVGSGERVVELTEDAQTIRLMLAYLYHQTISRVDSFDLVVKGFEVAHKYEIDVMTEWLKTLFRLETSPLYMRHHPLEVYDVASLYGFEDVAEACYDDCIRKLNLDDEEEMERYTNSRRHPKSALALVSRLVKRRSIITQILFTGYSYPLNLLASQWDQTHLAPADKTLADKLICDKCQPSYSEVFYSSVSWQTFWAHQARDVLFREPLVDCERIFKIGFLCKPYDHEGTQTFCEQCFEQLQLRNHAVWEDWAGMVRTYLGEKLQEKVFVE</sequence>
<dbReference type="EMBL" id="CAJMWX010001039">
    <property type="protein sequence ID" value="CAE6450707.1"/>
    <property type="molecule type" value="Genomic_DNA"/>
</dbReference>
<evidence type="ECO:0000313" key="2">
    <source>
        <dbReference type="EMBL" id="CAE6450707.1"/>
    </source>
</evidence>
<dbReference type="InterPro" id="IPR000210">
    <property type="entry name" value="BTB/POZ_dom"/>
</dbReference>
<dbReference type="CDD" id="cd18186">
    <property type="entry name" value="BTB_POZ_ZBTB_KLHL-like"/>
    <property type="match status" value="1"/>
</dbReference>
<dbReference type="Pfam" id="PF00651">
    <property type="entry name" value="BTB"/>
    <property type="match status" value="1"/>
</dbReference>
<dbReference type="AlphaFoldDB" id="A0A8H3GI33"/>
<organism evidence="2 3">
    <name type="scientific">Rhizoctonia solani</name>
    <dbReference type="NCBI Taxonomy" id="456999"/>
    <lineage>
        <taxon>Eukaryota</taxon>
        <taxon>Fungi</taxon>
        <taxon>Dikarya</taxon>
        <taxon>Basidiomycota</taxon>
        <taxon>Agaricomycotina</taxon>
        <taxon>Agaricomycetes</taxon>
        <taxon>Cantharellales</taxon>
        <taxon>Ceratobasidiaceae</taxon>
        <taxon>Rhizoctonia</taxon>
    </lineage>
</organism>
<evidence type="ECO:0000313" key="3">
    <source>
        <dbReference type="Proteomes" id="UP000663888"/>
    </source>
</evidence>
<accession>A0A8H3GI33</accession>
<protein>
    <recommendedName>
        <fullName evidence="1">BTB domain-containing protein</fullName>
    </recommendedName>
</protein>
<proteinExistence type="predicted"/>
<dbReference type="Proteomes" id="UP000663888">
    <property type="component" value="Unassembled WGS sequence"/>
</dbReference>
<gene>
    <name evidence="2" type="ORF">RDB_LOCUS67995</name>
</gene>
<reference evidence="2" key="1">
    <citation type="submission" date="2021-01" db="EMBL/GenBank/DDBJ databases">
        <authorList>
            <person name="Kaushik A."/>
        </authorList>
    </citation>
    <scope>NUCLEOTIDE SEQUENCE</scope>
    <source>
        <strain evidence="2">AG4-R118</strain>
    </source>
</reference>